<accession>A0ABV1Y765</accession>
<evidence type="ECO:0000313" key="2">
    <source>
        <dbReference type="Proteomes" id="UP001486207"/>
    </source>
</evidence>
<dbReference type="EMBL" id="JBEPFB010000037">
    <property type="protein sequence ID" value="MER7379708.1"/>
    <property type="molecule type" value="Genomic_DNA"/>
</dbReference>
<reference evidence="1 2" key="1">
    <citation type="submission" date="2024-06" db="EMBL/GenBank/DDBJ databases">
        <title>The Natural Products Discovery Center: Release of the First 8490 Sequenced Strains for Exploring Actinobacteria Biosynthetic Diversity.</title>
        <authorList>
            <person name="Kalkreuter E."/>
            <person name="Kautsar S.A."/>
            <person name="Yang D."/>
            <person name="Bader C.D."/>
            <person name="Teijaro C.N."/>
            <person name="Fluegel L."/>
            <person name="Davis C.M."/>
            <person name="Simpson J.R."/>
            <person name="Lauterbach L."/>
            <person name="Steele A.D."/>
            <person name="Gui C."/>
            <person name="Meng S."/>
            <person name="Li G."/>
            <person name="Viehrig K."/>
            <person name="Ye F."/>
            <person name="Su P."/>
            <person name="Kiefer A.F."/>
            <person name="Nichols A."/>
            <person name="Cepeda A.J."/>
            <person name="Yan W."/>
            <person name="Fan B."/>
            <person name="Jiang Y."/>
            <person name="Adhikari A."/>
            <person name="Zheng C.-J."/>
            <person name="Schuster L."/>
            <person name="Cowan T.M."/>
            <person name="Smanski M.J."/>
            <person name="Chevrette M.G."/>
            <person name="De Carvalho L.P.S."/>
            <person name="Shen B."/>
        </authorList>
    </citation>
    <scope>NUCLEOTIDE SEQUENCE [LARGE SCALE GENOMIC DNA]</scope>
    <source>
        <strain evidence="1 2">NPDC000155</strain>
    </source>
</reference>
<gene>
    <name evidence="1" type="ORF">ABT384_44705</name>
</gene>
<dbReference type="Pfam" id="PF13365">
    <property type="entry name" value="Trypsin_2"/>
    <property type="match status" value="1"/>
</dbReference>
<keyword evidence="1" id="KW-0645">Protease</keyword>
<comment type="caution">
    <text evidence="1">The sequence shown here is derived from an EMBL/GenBank/DDBJ whole genome shotgun (WGS) entry which is preliminary data.</text>
</comment>
<dbReference type="InterPro" id="IPR009003">
    <property type="entry name" value="Peptidase_S1_PA"/>
</dbReference>
<name>A0ABV1Y765_9ACTN</name>
<sequence length="268" mass="29552">MTGGHYWVRIKEGGTPLGAGFLLTRVYVLTALHCLKQMSSEDASLELELPDRRTLKGRLCDSVEEVDLALISIEGARSQQLPLAPPTDWPRPRVRWRGSYCPPGEHLQLSGIVTHAPITYRSAEQGEFTGIQLTAEQDVDDFSGYSGSPVDTDPVKHSDERPVVGILMEQLTSREDPARGSNVLIAASVRHAMELFPHFAVDHLRSDGAVPPRRAAGRSVRGRTEDVLASLRQWEEAGLITARDAQEQRTRTLRQFGISALGDDPDEP</sequence>
<keyword evidence="1" id="KW-0378">Hydrolase</keyword>
<dbReference type="GO" id="GO:0006508">
    <property type="term" value="P:proteolysis"/>
    <property type="evidence" value="ECO:0007669"/>
    <property type="project" value="UniProtKB-KW"/>
</dbReference>
<dbReference type="GO" id="GO:0008233">
    <property type="term" value="F:peptidase activity"/>
    <property type="evidence" value="ECO:0007669"/>
    <property type="project" value="UniProtKB-KW"/>
</dbReference>
<dbReference type="Proteomes" id="UP001486207">
    <property type="component" value="Unassembled WGS sequence"/>
</dbReference>
<dbReference type="RefSeq" id="WP_190075763.1">
    <property type="nucleotide sequence ID" value="NZ_BNBM01000028.1"/>
</dbReference>
<dbReference type="Gene3D" id="2.40.10.120">
    <property type="match status" value="1"/>
</dbReference>
<protein>
    <submittedName>
        <fullName evidence="1">Serine protease</fullName>
    </submittedName>
</protein>
<keyword evidence="2" id="KW-1185">Reference proteome</keyword>
<evidence type="ECO:0000313" key="1">
    <source>
        <dbReference type="EMBL" id="MER7379708.1"/>
    </source>
</evidence>
<dbReference type="SUPFAM" id="SSF50494">
    <property type="entry name" value="Trypsin-like serine proteases"/>
    <property type="match status" value="1"/>
</dbReference>
<organism evidence="1 2">
    <name type="scientific">Streptomyces lanatus</name>
    <dbReference type="NCBI Taxonomy" id="66900"/>
    <lineage>
        <taxon>Bacteria</taxon>
        <taxon>Bacillati</taxon>
        <taxon>Actinomycetota</taxon>
        <taxon>Actinomycetes</taxon>
        <taxon>Kitasatosporales</taxon>
        <taxon>Streptomycetaceae</taxon>
        <taxon>Streptomyces</taxon>
    </lineage>
</organism>
<proteinExistence type="predicted"/>